<protein>
    <submittedName>
        <fullName evidence="1">Uncharacterized protein</fullName>
    </submittedName>
</protein>
<reference evidence="1 2" key="1">
    <citation type="submission" date="2018-08" db="EMBL/GenBank/DDBJ databases">
        <title>A genome reference for cultivated species of the human gut microbiota.</title>
        <authorList>
            <person name="Zou Y."/>
            <person name="Xue W."/>
            <person name="Luo G."/>
        </authorList>
    </citation>
    <scope>NUCLEOTIDE SEQUENCE [LARGE SCALE GENOMIC DNA]</scope>
    <source>
        <strain evidence="1 2">AF15-25</strain>
    </source>
</reference>
<proteinExistence type="predicted"/>
<evidence type="ECO:0000313" key="2">
    <source>
        <dbReference type="Proteomes" id="UP000285236"/>
    </source>
</evidence>
<dbReference type="Proteomes" id="UP000285236">
    <property type="component" value="Unassembled WGS sequence"/>
</dbReference>
<evidence type="ECO:0000313" key="1">
    <source>
        <dbReference type="EMBL" id="RGU89659.1"/>
    </source>
</evidence>
<gene>
    <name evidence="1" type="ORF">DWW35_14835</name>
</gene>
<name>A0AA92W347_9BACT</name>
<sequence length="212" mass="24183">MNNDILLSTKFKSIGEDATVSMPSQIKALFGMNPQIDVRLIDYDYIGDAKDDDYTSFAEKLYKANPNAHYILVTHSNELKDSLLARKTFHFDLTGFYFSEEIQTWSVPISNNTIVFLGVIEIETFEDLKTAIRFLFSGIYDSQNFLIQHGSTFAKSEIVNLLERALLPIKNRYGENQDVIISMASVCQHKKDIRILYPYGGTDFGSFMLFVV</sequence>
<dbReference type="EMBL" id="QRYP01000069">
    <property type="protein sequence ID" value="RGU89659.1"/>
    <property type="molecule type" value="Genomic_DNA"/>
</dbReference>
<organism evidence="1 2">
    <name type="scientific">Segatella copri</name>
    <dbReference type="NCBI Taxonomy" id="165179"/>
    <lineage>
        <taxon>Bacteria</taxon>
        <taxon>Pseudomonadati</taxon>
        <taxon>Bacteroidota</taxon>
        <taxon>Bacteroidia</taxon>
        <taxon>Bacteroidales</taxon>
        <taxon>Prevotellaceae</taxon>
        <taxon>Segatella</taxon>
    </lineage>
</organism>
<dbReference type="RefSeq" id="WP_118081968.1">
    <property type="nucleotide sequence ID" value="NZ_QRYP01000069.1"/>
</dbReference>
<comment type="caution">
    <text evidence="1">The sequence shown here is derived from an EMBL/GenBank/DDBJ whole genome shotgun (WGS) entry which is preliminary data.</text>
</comment>
<dbReference type="AlphaFoldDB" id="A0AA92W347"/>
<accession>A0AA92W347</accession>